<feature type="region of interest" description="Disordered" evidence="1">
    <location>
        <begin position="57"/>
        <end position="143"/>
    </location>
</feature>
<evidence type="ECO:0000313" key="3">
    <source>
        <dbReference type="Proteomes" id="UP000603912"/>
    </source>
</evidence>
<comment type="caution">
    <text evidence="2">The sequence shown here is derived from an EMBL/GenBank/DDBJ whole genome shotgun (WGS) entry which is preliminary data.</text>
</comment>
<reference evidence="2" key="1">
    <citation type="journal article" date="2014" name="Int. J. Syst. Evol. Microbiol.">
        <title>Complete genome sequence of Corynebacterium casei LMG S-19264T (=DSM 44701T), isolated from a smear-ripened cheese.</title>
        <authorList>
            <consortium name="US DOE Joint Genome Institute (JGI-PGF)"/>
            <person name="Walter F."/>
            <person name="Albersmeier A."/>
            <person name="Kalinowski J."/>
            <person name="Ruckert C."/>
        </authorList>
    </citation>
    <scope>NUCLEOTIDE SEQUENCE</scope>
    <source>
        <strain evidence="2">CGMCC 1.12214</strain>
    </source>
</reference>
<organism evidence="2 3">
    <name type="scientific">Alsobacter metallidurans</name>
    <dbReference type="NCBI Taxonomy" id="340221"/>
    <lineage>
        <taxon>Bacteria</taxon>
        <taxon>Pseudomonadati</taxon>
        <taxon>Pseudomonadota</taxon>
        <taxon>Alphaproteobacteria</taxon>
        <taxon>Hyphomicrobiales</taxon>
        <taxon>Alsobacteraceae</taxon>
        <taxon>Alsobacter</taxon>
    </lineage>
</organism>
<dbReference type="Proteomes" id="UP000603912">
    <property type="component" value="Unassembled WGS sequence"/>
</dbReference>
<name>A0A917MJE6_9HYPH</name>
<evidence type="ECO:0000256" key="1">
    <source>
        <dbReference type="SAM" id="MobiDB-lite"/>
    </source>
</evidence>
<dbReference type="RefSeq" id="WP_188519821.1">
    <property type="nucleotide sequence ID" value="NZ_BMES01000003.1"/>
</dbReference>
<accession>A0A917MJE6</accession>
<evidence type="ECO:0000313" key="2">
    <source>
        <dbReference type="EMBL" id="GGH31335.1"/>
    </source>
</evidence>
<sequence length="143" mass="15011">MTANSATLLDEAARHGQGDAQAGLPKRSRDDLVTLLSQNGVRVSASDSDAVFERYSETYDQKERQEQLVDAGSEMSFPASDPPSYMAGASVAGGPPEGSETREAANTTTEDPAEVKKVAETDGTGGHKADHKGGKETANASRR</sequence>
<dbReference type="AlphaFoldDB" id="A0A917MJE6"/>
<dbReference type="EMBL" id="BMES01000003">
    <property type="protein sequence ID" value="GGH31335.1"/>
    <property type="molecule type" value="Genomic_DNA"/>
</dbReference>
<feature type="compositionally biased region" description="Basic and acidic residues" evidence="1">
    <location>
        <begin position="57"/>
        <end position="67"/>
    </location>
</feature>
<gene>
    <name evidence="2" type="ORF">GCM10007036_42480</name>
</gene>
<feature type="compositionally biased region" description="Basic and acidic residues" evidence="1">
    <location>
        <begin position="113"/>
        <end position="135"/>
    </location>
</feature>
<protein>
    <submittedName>
        <fullName evidence="2">Uncharacterized protein</fullName>
    </submittedName>
</protein>
<feature type="region of interest" description="Disordered" evidence="1">
    <location>
        <begin position="1"/>
        <end position="28"/>
    </location>
</feature>
<proteinExistence type="predicted"/>
<reference evidence="2" key="2">
    <citation type="submission" date="2020-09" db="EMBL/GenBank/DDBJ databases">
        <authorList>
            <person name="Sun Q."/>
            <person name="Zhou Y."/>
        </authorList>
    </citation>
    <scope>NUCLEOTIDE SEQUENCE</scope>
    <source>
        <strain evidence="2">CGMCC 1.12214</strain>
    </source>
</reference>
<keyword evidence="3" id="KW-1185">Reference proteome</keyword>